<feature type="region of interest" description="Disordered" evidence="6">
    <location>
        <begin position="94"/>
        <end position="125"/>
    </location>
</feature>
<name>A0ABN7ABU7_9HEMI</name>
<organism evidence="8 9">
    <name type="scientific">Nesidiocoris tenuis</name>
    <dbReference type="NCBI Taxonomy" id="355587"/>
    <lineage>
        <taxon>Eukaryota</taxon>
        <taxon>Metazoa</taxon>
        <taxon>Ecdysozoa</taxon>
        <taxon>Arthropoda</taxon>
        <taxon>Hexapoda</taxon>
        <taxon>Insecta</taxon>
        <taxon>Pterygota</taxon>
        <taxon>Neoptera</taxon>
        <taxon>Paraneoptera</taxon>
        <taxon>Hemiptera</taxon>
        <taxon>Heteroptera</taxon>
        <taxon>Panheteroptera</taxon>
        <taxon>Cimicomorpha</taxon>
        <taxon>Miridae</taxon>
        <taxon>Dicyphina</taxon>
        <taxon>Nesidiocoris</taxon>
    </lineage>
</organism>
<evidence type="ECO:0000256" key="3">
    <source>
        <dbReference type="ARBA" id="ARBA00022771"/>
    </source>
</evidence>
<dbReference type="SMART" id="SM00355">
    <property type="entry name" value="ZnF_C2H2"/>
    <property type="match status" value="2"/>
</dbReference>
<protein>
    <submittedName>
        <fullName evidence="8">Imaginal disc-derived leg joint morphogenesis</fullName>
    </submittedName>
</protein>
<keyword evidence="4" id="KW-0862">Zinc</keyword>
<evidence type="ECO:0000259" key="7">
    <source>
        <dbReference type="PROSITE" id="PS50157"/>
    </source>
</evidence>
<keyword evidence="9" id="KW-1185">Reference proteome</keyword>
<dbReference type="PROSITE" id="PS00028">
    <property type="entry name" value="ZINC_FINGER_C2H2_1"/>
    <property type="match status" value="1"/>
</dbReference>
<evidence type="ECO:0000256" key="1">
    <source>
        <dbReference type="ARBA" id="ARBA00022723"/>
    </source>
</evidence>
<dbReference type="PROSITE" id="PS50157">
    <property type="entry name" value="ZINC_FINGER_C2H2_2"/>
    <property type="match status" value="2"/>
</dbReference>
<accession>A0ABN7ABU7</accession>
<evidence type="ECO:0000256" key="4">
    <source>
        <dbReference type="ARBA" id="ARBA00022833"/>
    </source>
</evidence>
<keyword evidence="1" id="KW-0479">Metal-binding</keyword>
<keyword evidence="3 5" id="KW-0863">Zinc-finger</keyword>
<dbReference type="PANTHER" id="PTHR14196:SF11">
    <property type="entry name" value="PROTEIN SISTER OF ODD AND BOWEL"/>
    <property type="match status" value="1"/>
</dbReference>
<dbReference type="EMBL" id="AP028909">
    <property type="protein sequence ID" value="BES88290.1"/>
    <property type="molecule type" value="Genomic_DNA"/>
</dbReference>
<dbReference type="Pfam" id="PF00096">
    <property type="entry name" value="zf-C2H2"/>
    <property type="match status" value="2"/>
</dbReference>
<evidence type="ECO:0000313" key="8">
    <source>
        <dbReference type="EMBL" id="BES88290.1"/>
    </source>
</evidence>
<evidence type="ECO:0000313" key="9">
    <source>
        <dbReference type="Proteomes" id="UP001307889"/>
    </source>
</evidence>
<evidence type="ECO:0000256" key="6">
    <source>
        <dbReference type="SAM" id="MobiDB-lite"/>
    </source>
</evidence>
<dbReference type="InterPro" id="IPR036236">
    <property type="entry name" value="Znf_C2H2_sf"/>
</dbReference>
<gene>
    <name evidence="8" type="ORF">NTJ_01097</name>
</gene>
<proteinExistence type="predicted"/>
<feature type="domain" description="C2H2-type" evidence="7">
    <location>
        <begin position="130"/>
        <end position="157"/>
    </location>
</feature>
<reference evidence="8 9" key="1">
    <citation type="submission" date="2023-09" db="EMBL/GenBank/DDBJ databases">
        <title>Nesidiocoris tenuis whole genome shotgun sequence.</title>
        <authorList>
            <person name="Shibata T."/>
            <person name="Shimoda M."/>
            <person name="Kobayashi T."/>
            <person name="Uehara T."/>
        </authorList>
    </citation>
    <scope>NUCLEOTIDE SEQUENCE [LARGE SCALE GENOMIC DNA]</scope>
    <source>
        <strain evidence="8 9">Japan</strain>
    </source>
</reference>
<dbReference type="InterPro" id="IPR013087">
    <property type="entry name" value="Znf_C2H2_type"/>
</dbReference>
<dbReference type="PANTHER" id="PTHR14196">
    <property type="entry name" value="ODD-SKIPPED - RELATED"/>
    <property type="match status" value="1"/>
</dbReference>
<evidence type="ECO:0000256" key="2">
    <source>
        <dbReference type="ARBA" id="ARBA00022737"/>
    </source>
</evidence>
<dbReference type="SUPFAM" id="SSF57667">
    <property type="entry name" value="beta-beta-alpha zinc fingers"/>
    <property type="match status" value="1"/>
</dbReference>
<evidence type="ECO:0000256" key="5">
    <source>
        <dbReference type="PROSITE-ProRule" id="PRU00042"/>
    </source>
</evidence>
<feature type="domain" description="C2H2-type" evidence="7">
    <location>
        <begin position="158"/>
        <end position="177"/>
    </location>
</feature>
<dbReference type="InterPro" id="IPR050717">
    <property type="entry name" value="C2H2-ZF_Transcription_Reg"/>
</dbReference>
<dbReference type="Gene3D" id="3.30.160.60">
    <property type="entry name" value="Classic Zinc Finger"/>
    <property type="match status" value="2"/>
</dbReference>
<keyword evidence="2" id="KW-0677">Repeat</keyword>
<sequence>MMDEESAVSLQGVVFTLQSALVSSIQTAALMPPDSPEAAALSLQALESYLTLHRLGLAASVCAMTPPLDNVFSGGGGGSVCGTPACQQNPVISGLPATAPSADRRPTSAAYKKPQPPPPPLNGARPKKQFICKFCAREFTKSYNLLIHERTHTDERPYTCDICNKAFRRQDHLRDHR</sequence>
<dbReference type="Proteomes" id="UP001307889">
    <property type="component" value="Chromosome 1"/>
</dbReference>